<dbReference type="PROSITE" id="PS51729">
    <property type="entry name" value="GNAT_YJDJ"/>
    <property type="match status" value="1"/>
</dbReference>
<dbReference type="InterPro" id="IPR016181">
    <property type="entry name" value="Acyl_CoA_acyltransferase"/>
</dbReference>
<protein>
    <recommendedName>
        <fullName evidence="1">N-acetyltransferase domain-containing protein</fullName>
    </recommendedName>
</protein>
<feature type="domain" description="N-acetyltransferase" evidence="1">
    <location>
        <begin position="24"/>
        <end position="111"/>
    </location>
</feature>
<dbReference type="Pfam" id="PF14542">
    <property type="entry name" value="Acetyltransf_CG"/>
    <property type="match status" value="1"/>
</dbReference>
<evidence type="ECO:0000259" key="1">
    <source>
        <dbReference type="PROSITE" id="PS51729"/>
    </source>
</evidence>
<evidence type="ECO:0000313" key="2">
    <source>
        <dbReference type="EMBL" id="GGF94589.1"/>
    </source>
</evidence>
<dbReference type="EMBL" id="BMCU01000001">
    <property type="protein sequence ID" value="GGF94589.1"/>
    <property type="molecule type" value="Genomic_DNA"/>
</dbReference>
<accession>A0A917FNR3</accession>
<dbReference type="RefSeq" id="WP_188543152.1">
    <property type="nucleotide sequence ID" value="NZ_BMCU01000001.1"/>
</dbReference>
<sequence length="123" mass="13550">MDHSLTHRAGRRSAAGIDAIGVVVDNPDHSRFDLWVDDHLVGILAYRIEESASMTLLHTVVKEDFGDHGWAAVLVRGALDGLRESEVQMTPVCTYVKRFLGQNTEYLDLIARPDQDSSTTTGA</sequence>
<dbReference type="PANTHER" id="PTHR31435">
    <property type="entry name" value="PROTEIN NATD1"/>
    <property type="match status" value="1"/>
</dbReference>
<reference evidence="2" key="1">
    <citation type="journal article" date="2014" name="Int. J. Syst. Evol. Microbiol.">
        <title>Complete genome sequence of Corynebacterium casei LMG S-19264T (=DSM 44701T), isolated from a smear-ripened cheese.</title>
        <authorList>
            <consortium name="US DOE Joint Genome Institute (JGI-PGF)"/>
            <person name="Walter F."/>
            <person name="Albersmeier A."/>
            <person name="Kalinowski J."/>
            <person name="Ruckert C."/>
        </authorList>
    </citation>
    <scope>NUCLEOTIDE SEQUENCE</scope>
    <source>
        <strain evidence="2">CCM 7905</strain>
    </source>
</reference>
<dbReference type="Gene3D" id="3.40.630.30">
    <property type="match status" value="1"/>
</dbReference>
<organism evidence="2 3">
    <name type="scientific">Rhodococcoides trifolii</name>
    <dbReference type="NCBI Taxonomy" id="908250"/>
    <lineage>
        <taxon>Bacteria</taxon>
        <taxon>Bacillati</taxon>
        <taxon>Actinomycetota</taxon>
        <taxon>Actinomycetes</taxon>
        <taxon>Mycobacteriales</taxon>
        <taxon>Nocardiaceae</taxon>
        <taxon>Rhodococcoides</taxon>
    </lineage>
</organism>
<dbReference type="PANTHER" id="PTHR31435:SF9">
    <property type="entry name" value="PROTEIN NATD1"/>
    <property type="match status" value="1"/>
</dbReference>
<gene>
    <name evidence="2" type="ORF">GCM10007304_05540</name>
</gene>
<dbReference type="InterPro" id="IPR031165">
    <property type="entry name" value="GNAT_YJDJ"/>
</dbReference>
<name>A0A917FNR3_9NOCA</name>
<evidence type="ECO:0000313" key="3">
    <source>
        <dbReference type="Proteomes" id="UP000654257"/>
    </source>
</evidence>
<reference evidence="2" key="2">
    <citation type="submission" date="2020-09" db="EMBL/GenBank/DDBJ databases">
        <authorList>
            <person name="Sun Q."/>
            <person name="Sedlacek I."/>
        </authorList>
    </citation>
    <scope>NUCLEOTIDE SEQUENCE</scope>
    <source>
        <strain evidence="2">CCM 7905</strain>
    </source>
</reference>
<proteinExistence type="predicted"/>
<dbReference type="AlphaFoldDB" id="A0A917FNR3"/>
<dbReference type="Proteomes" id="UP000654257">
    <property type="component" value="Unassembled WGS sequence"/>
</dbReference>
<dbReference type="InterPro" id="IPR045057">
    <property type="entry name" value="Gcn5-rel_NAT"/>
</dbReference>
<dbReference type="SUPFAM" id="SSF55729">
    <property type="entry name" value="Acyl-CoA N-acyltransferases (Nat)"/>
    <property type="match status" value="1"/>
</dbReference>
<keyword evidence="3" id="KW-1185">Reference proteome</keyword>
<comment type="caution">
    <text evidence="2">The sequence shown here is derived from an EMBL/GenBank/DDBJ whole genome shotgun (WGS) entry which is preliminary data.</text>
</comment>